<dbReference type="Pfam" id="PF09587">
    <property type="entry name" value="PGA_cap"/>
    <property type="match status" value="1"/>
</dbReference>
<feature type="domain" description="Capsule synthesis protein CapA" evidence="2">
    <location>
        <begin position="16"/>
        <end position="66"/>
    </location>
</feature>
<dbReference type="InterPro" id="IPR029052">
    <property type="entry name" value="Metallo-depent_PP-like"/>
</dbReference>
<evidence type="ECO:0000259" key="2">
    <source>
        <dbReference type="Pfam" id="PF09587"/>
    </source>
</evidence>
<evidence type="ECO:0000313" key="3">
    <source>
        <dbReference type="EMBL" id="MPN05047.1"/>
    </source>
</evidence>
<sequence length="192" mass="21728">MVATLHTHEGINENWYSSEPPTFIEEFARKSIDAGANAVVAHGAHCARGVEIYKGRPIFYSLGSLLMEFEAGESMISPEMYHNYNLPADARPSDLHGGRAKNTKGEWTGFYAERRFSKHFMVVMDVNDGKVEYKIVPLFLDMQDDNPLKRGLPQIASIEVGSDIVNDLEELSRKYSTRFVYNYEDGTIAIRE</sequence>
<comment type="caution">
    <text evidence="3">The sequence shown here is derived from an EMBL/GenBank/DDBJ whole genome shotgun (WGS) entry which is preliminary data.</text>
</comment>
<gene>
    <name evidence="3" type="ORF">SDC9_152297</name>
</gene>
<comment type="similarity">
    <text evidence="1">Belongs to the CapA family.</text>
</comment>
<dbReference type="PANTHER" id="PTHR33393:SF11">
    <property type="entry name" value="POLYGLUTAMINE SYNTHESIS ACCESSORY PROTEIN RV0574C-RELATED"/>
    <property type="match status" value="1"/>
</dbReference>
<dbReference type="InterPro" id="IPR052169">
    <property type="entry name" value="CW_Biosynth-Accessory"/>
</dbReference>
<name>A0A645ET78_9ZZZZ</name>
<dbReference type="InterPro" id="IPR019079">
    <property type="entry name" value="Capsule_synth_CapA"/>
</dbReference>
<reference evidence="3" key="1">
    <citation type="submission" date="2019-08" db="EMBL/GenBank/DDBJ databases">
        <authorList>
            <person name="Kucharzyk K."/>
            <person name="Murdoch R.W."/>
            <person name="Higgins S."/>
            <person name="Loffler F."/>
        </authorList>
    </citation>
    <scope>NUCLEOTIDE SEQUENCE</scope>
</reference>
<protein>
    <recommendedName>
        <fullName evidence="2">Capsule synthesis protein CapA domain-containing protein</fullName>
    </recommendedName>
</protein>
<organism evidence="3">
    <name type="scientific">bioreactor metagenome</name>
    <dbReference type="NCBI Taxonomy" id="1076179"/>
    <lineage>
        <taxon>unclassified sequences</taxon>
        <taxon>metagenomes</taxon>
        <taxon>ecological metagenomes</taxon>
    </lineage>
</organism>
<accession>A0A645ET78</accession>
<evidence type="ECO:0000256" key="1">
    <source>
        <dbReference type="ARBA" id="ARBA00005662"/>
    </source>
</evidence>
<dbReference type="EMBL" id="VSSQ01050951">
    <property type="protein sequence ID" value="MPN05047.1"/>
    <property type="molecule type" value="Genomic_DNA"/>
</dbReference>
<dbReference type="AlphaFoldDB" id="A0A645ET78"/>
<dbReference type="SUPFAM" id="SSF56300">
    <property type="entry name" value="Metallo-dependent phosphatases"/>
    <property type="match status" value="1"/>
</dbReference>
<dbReference type="PANTHER" id="PTHR33393">
    <property type="entry name" value="POLYGLUTAMINE SYNTHESIS ACCESSORY PROTEIN RV0574C-RELATED"/>
    <property type="match status" value="1"/>
</dbReference>
<proteinExistence type="inferred from homology"/>